<feature type="domain" description="DUF1858" evidence="1">
    <location>
        <begin position="6"/>
        <end position="63"/>
    </location>
</feature>
<dbReference type="Gene3D" id="1.10.3910.10">
    <property type="entry name" value="SP0561-like"/>
    <property type="match status" value="1"/>
</dbReference>
<dbReference type="AlphaFoldDB" id="A0A1B4V6Y1"/>
<name>A0A1B4V6Y1_9GAMM</name>
<accession>A0A1B4V6Y1</accession>
<organism evidence="2 3">
    <name type="scientific">Sulfurifustis variabilis</name>
    <dbReference type="NCBI Taxonomy" id="1675686"/>
    <lineage>
        <taxon>Bacteria</taxon>
        <taxon>Pseudomonadati</taxon>
        <taxon>Pseudomonadota</taxon>
        <taxon>Gammaproteobacteria</taxon>
        <taxon>Acidiferrobacterales</taxon>
        <taxon>Acidiferrobacteraceae</taxon>
        <taxon>Sulfurifustis</taxon>
    </lineage>
</organism>
<dbReference type="SUPFAM" id="SSF140683">
    <property type="entry name" value="SP0561-like"/>
    <property type="match status" value="1"/>
</dbReference>
<evidence type="ECO:0000313" key="3">
    <source>
        <dbReference type="Proteomes" id="UP000218899"/>
    </source>
</evidence>
<evidence type="ECO:0000313" key="2">
    <source>
        <dbReference type="EMBL" id="BAU49280.1"/>
    </source>
</evidence>
<dbReference type="KEGG" id="sva:SVA_2732"/>
<dbReference type="Proteomes" id="UP000218899">
    <property type="component" value="Chromosome"/>
</dbReference>
<dbReference type="InterPro" id="IPR038062">
    <property type="entry name" value="ScdA-like_N_sf"/>
</dbReference>
<keyword evidence="3" id="KW-1185">Reference proteome</keyword>
<evidence type="ECO:0000259" key="1">
    <source>
        <dbReference type="Pfam" id="PF08984"/>
    </source>
</evidence>
<sequence>MDRELITADMRVWTVFQRYPQTIDVFLQHGCPDMRKGIFPFMARAMKVRWAARVHKIPLGELMRDLNAAVTRH</sequence>
<protein>
    <recommendedName>
        <fullName evidence="1">DUF1858 domain-containing protein</fullName>
    </recommendedName>
</protein>
<dbReference type="OrthoDB" id="5397989at2"/>
<dbReference type="Pfam" id="PF08984">
    <property type="entry name" value="DUF1858"/>
    <property type="match status" value="1"/>
</dbReference>
<reference evidence="2 3" key="1">
    <citation type="submission" date="2015-08" db="EMBL/GenBank/DDBJ databases">
        <title>Complete genome sequence of Sulfurifustis variabilis.</title>
        <authorList>
            <person name="Miura A."/>
            <person name="Kojima H."/>
            <person name="Fukui M."/>
        </authorList>
    </citation>
    <scope>NUCLEOTIDE SEQUENCE [LARGE SCALE GENOMIC DNA]</scope>
    <source>
        <strain evidence="3">skN76</strain>
    </source>
</reference>
<dbReference type="RefSeq" id="WP_096461704.1">
    <property type="nucleotide sequence ID" value="NZ_AP014936.1"/>
</dbReference>
<gene>
    <name evidence="2" type="ORF">SVA_2732</name>
</gene>
<dbReference type="InterPro" id="IPR015077">
    <property type="entry name" value="DUF1858"/>
</dbReference>
<proteinExistence type="predicted"/>
<dbReference type="EMBL" id="AP014936">
    <property type="protein sequence ID" value="BAU49280.1"/>
    <property type="molecule type" value="Genomic_DNA"/>
</dbReference>